<dbReference type="InterPro" id="IPR012340">
    <property type="entry name" value="NA-bd_OB-fold"/>
</dbReference>
<dbReference type="Proteomes" id="UP000823388">
    <property type="component" value="Chromosome 9N"/>
</dbReference>
<dbReference type="Pfam" id="PF08646">
    <property type="entry name" value="Rep_fac-A_C"/>
    <property type="match status" value="1"/>
</dbReference>
<evidence type="ECO:0000256" key="1">
    <source>
        <dbReference type="ARBA" id="ARBA00005690"/>
    </source>
</evidence>
<organism evidence="9 10">
    <name type="scientific">Panicum virgatum</name>
    <name type="common">Blackwell switchgrass</name>
    <dbReference type="NCBI Taxonomy" id="38727"/>
    <lineage>
        <taxon>Eukaryota</taxon>
        <taxon>Viridiplantae</taxon>
        <taxon>Streptophyta</taxon>
        <taxon>Embryophyta</taxon>
        <taxon>Tracheophyta</taxon>
        <taxon>Spermatophyta</taxon>
        <taxon>Magnoliopsida</taxon>
        <taxon>Liliopsida</taxon>
        <taxon>Poales</taxon>
        <taxon>Poaceae</taxon>
        <taxon>PACMAD clade</taxon>
        <taxon>Panicoideae</taxon>
        <taxon>Panicodae</taxon>
        <taxon>Paniceae</taxon>
        <taxon>Panicinae</taxon>
        <taxon>Panicum</taxon>
        <taxon>Panicum sect. Hiantes</taxon>
    </lineage>
</organism>
<dbReference type="CDD" id="cd04480">
    <property type="entry name" value="RPA1_DBD_A_like"/>
    <property type="match status" value="1"/>
</dbReference>
<evidence type="ECO:0000256" key="5">
    <source>
        <dbReference type="ARBA" id="ARBA00023125"/>
    </source>
</evidence>
<evidence type="ECO:0000313" key="9">
    <source>
        <dbReference type="EMBL" id="KAG2537306.1"/>
    </source>
</evidence>
<reference evidence="9" key="1">
    <citation type="submission" date="2020-05" db="EMBL/GenBank/DDBJ databases">
        <title>WGS assembly of Panicum virgatum.</title>
        <authorList>
            <person name="Lovell J.T."/>
            <person name="Jenkins J."/>
            <person name="Shu S."/>
            <person name="Juenger T.E."/>
            <person name="Schmutz J."/>
        </authorList>
    </citation>
    <scope>NUCLEOTIDE SEQUENCE</scope>
    <source>
        <strain evidence="9">AP13</strain>
    </source>
</reference>
<keyword evidence="10" id="KW-1185">Reference proteome</keyword>
<feature type="domain" description="Replication protein A 70 kDa DNA-binding subunit B/D first OB fold" evidence="7">
    <location>
        <begin position="19"/>
        <end position="122"/>
    </location>
</feature>
<keyword evidence="3" id="KW-0863">Zinc-finger</keyword>
<accession>A0A8T0MRC7</accession>
<evidence type="ECO:0000256" key="2">
    <source>
        <dbReference type="ARBA" id="ARBA00022723"/>
    </source>
</evidence>
<protein>
    <recommendedName>
        <fullName evidence="11">Replication factor A C-terminal domain-containing protein</fullName>
    </recommendedName>
</protein>
<evidence type="ECO:0000259" key="7">
    <source>
        <dbReference type="Pfam" id="PF02721"/>
    </source>
</evidence>
<evidence type="ECO:0000256" key="3">
    <source>
        <dbReference type="ARBA" id="ARBA00022771"/>
    </source>
</evidence>
<comment type="similarity">
    <text evidence="1">Belongs to the replication factor A protein 1 family.</text>
</comment>
<dbReference type="GO" id="GO:0003677">
    <property type="term" value="F:DNA binding"/>
    <property type="evidence" value="ECO:0007669"/>
    <property type="project" value="UniProtKB-KW"/>
</dbReference>
<keyword evidence="5" id="KW-0238">DNA-binding</keyword>
<dbReference type="PANTHER" id="PTHR47165:SF3">
    <property type="entry name" value="RETROTRANSPOSON-LIKE PROTEIN"/>
    <property type="match status" value="1"/>
</dbReference>
<evidence type="ECO:0000313" key="10">
    <source>
        <dbReference type="Proteomes" id="UP000823388"/>
    </source>
</evidence>
<dbReference type="CDD" id="cd04476">
    <property type="entry name" value="RPA1_DBD_C"/>
    <property type="match status" value="1"/>
</dbReference>
<gene>
    <name evidence="9" type="ORF">PVAP13_9NG260000</name>
</gene>
<dbReference type="PANTHER" id="PTHR47165">
    <property type="entry name" value="OS03G0429900 PROTEIN"/>
    <property type="match status" value="1"/>
</dbReference>
<evidence type="ECO:0000256" key="4">
    <source>
        <dbReference type="ARBA" id="ARBA00022833"/>
    </source>
</evidence>
<evidence type="ECO:0000259" key="8">
    <source>
        <dbReference type="Pfam" id="PF08646"/>
    </source>
</evidence>
<feature type="region of interest" description="Disordered" evidence="6">
    <location>
        <begin position="551"/>
        <end position="578"/>
    </location>
</feature>
<dbReference type="GO" id="GO:0008270">
    <property type="term" value="F:zinc ion binding"/>
    <property type="evidence" value="ECO:0007669"/>
    <property type="project" value="UniProtKB-KW"/>
</dbReference>
<keyword evidence="2" id="KW-0479">Metal-binding</keyword>
<feature type="domain" description="Replication factor A C-terminal" evidence="8">
    <location>
        <begin position="308"/>
        <end position="407"/>
    </location>
</feature>
<dbReference type="InterPro" id="IPR047192">
    <property type="entry name" value="Euk_RPA1_DBD_C"/>
</dbReference>
<comment type="caution">
    <text evidence="9">The sequence shown here is derived from an EMBL/GenBank/DDBJ whole genome shotgun (WGS) entry which is preliminary data.</text>
</comment>
<dbReference type="CDD" id="cd04481">
    <property type="entry name" value="RPA1_DBD_B_like"/>
    <property type="match status" value="1"/>
</dbReference>
<proteinExistence type="inferred from homology"/>
<dbReference type="InterPro" id="IPR013955">
    <property type="entry name" value="Rep_factor-A_C"/>
</dbReference>
<dbReference type="Pfam" id="PF02721">
    <property type="entry name" value="DUF223"/>
    <property type="match status" value="1"/>
</dbReference>
<dbReference type="SUPFAM" id="SSF50249">
    <property type="entry name" value="Nucleic acid-binding proteins"/>
    <property type="match status" value="3"/>
</dbReference>
<dbReference type="AlphaFoldDB" id="A0A8T0MRC7"/>
<feature type="compositionally biased region" description="Polar residues" evidence="6">
    <location>
        <begin position="551"/>
        <end position="566"/>
    </location>
</feature>
<sequence>MQHKLQALKAKMGSADDEFTPLSQLTIGMNKCRVRVRISRLWESFNPKNDISFGLDSLLIDDQGETMQARVLPDDIDQFEDQLVEGGVYALSNFTIEDTRESYMTCSNELTMYFGGQTVVNEIEDTDLIPLYSFEFINFKDLRSRCDDVSILTDVLGHIIYVGELEEVWSKSRLIKICNARIQNLSGRELSITLYGDIACGFAEDMHEKGQEASVVAVFAGMRVESSHSVCSTTCSDYYLDLEIPEVQNSVRSDLCIQQENPVPKKSPAQKLAENWRTIEQLKSLDPEEYDEDTSFLCRVSLIDIDCSNGWCYLGCDTCQKSMYRAPRKYKCSRCGPIKRPIQWYKLKTKVQDATGTMDLMIFCELAEELVGVSAEELVDEIEDDDEWYTLPEEIEDLLGSTHTFQVFDKYGSRSWSVRSIMDDVSVPVPAGTTAQCKEEPVPEGSINMAIPTPITTQCKEEPVHEGSINVAICTPVTTQCKEELVHGGSINLAIRNPVTTQCKEEPVHEDSINVAICTPVTTQCKEELVHEAIPTPVTAQCKEEPVPEGCTTTAEARSESTQLQKPNKRLRGDDWVN</sequence>
<keyword evidence="4" id="KW-0862">Zinc</keyword>
<name>A0A8T0MRC7_PANVG</name>
<evidence type="ECO:0000256" key="6">
    <source>
        <dbReference type="SAM" id="MobiDB-lite"/>
    </source>
</evidence>
<evidence type="ECO:0008006" key="11">
    <source>
        <dbReference type="Google" id="ProtNLM"/>
    </source>
</evidence>
<dbReference type="EMBL" id="CM029054">
    <property type="protein sequence ID" value="KAG2537306.1"/>
    <property type="molecule type" value="Genomic_DNA"/>
</dbReference>
<dbReference type="InterPro" id="IPR003871">
    <property type="entry name" value="RFA1B/D_OB_1st"/>
</dbReference>
<dbReference type="Gene3D" id="2.40.50.140">
    <property type="entry name" value="Nucleic acid-binding proteins"/>
    <property type="match status" value="3"/>
</dbReference>